<feature type="compositionally biased region" description="Basic and acidic residues" evidence="8">
    <location>
        <begin position="183"/>
        <end position="192"/>
    </location>
</feature>
<organism evidence="10 11">
    <name type="scientific">Olpidium bornovanus</name>
    <dbReference type="NCBI Taxonomy" id="278681"/>
    <lineage>
        <taxon>Eukaryota</taxon>
        <taxon>Fungi</taxon>
        <taxon>Fungi incertae sedis</taxon>
        <taxon>Olpidiomycota</taxon>
        <taxon>Olpidiomycotina</taxon>
        <taxon>Olpidiomycetes</taxon>
        <taxon>Olpidiales</taxon>
        <taxon>Olpidiaceae</taxon>
        <taxon>Olpidium</taxon>
    </lineage>
</organism>
<accession>A0A8H8DIX1</accession>
<dbReference type="GO" id="GO:0008233">
    <property type="term" value="F:peptidase activity"/>
    <property type="evidence" value="ECO:0007669"/>
    <property type="project" value="UniProtKB-KW"/>
</dbReference>
<keyword evidence="5" id="KW-0255">Endonuclease</keyword>
<proteinExistence type="predicted"/>
<dbReference type="SUPFAM" id="SSF56672">
    <property type="entry name" value="DNA/RNA polymerases"/>
    <property type="match status" value="1"/>
</dbReference>
<keyword evidence="3" id="KW-0548">Nucleotidyltransferase</keyword>
<evidence type="ECO:0000256" key="2">
    <source>
        <dbReference type="ARBA" id="ARBA00022679"/>
    </source>
</evidence>
<evidence type="ECO:0000256" key="8">
    <source>
        <dbReference type="SAM" id="MobiDB-lite"/>
    </source>
</evidence>
<evidence type="ECO:0000256" key="3">
    <source>
        <dbReference type="ARBA" id="ARBA00022695"/>
    </source>
</evidence>
<dbReference type="Gene3D" id="2.40.70.10">
    <property type="entry name" value="Acid Proteases"/>
    <property type="match status" value="1"/>
</dbReference>
<dbReference type="Pfam" id="PF13650">
    <property type="entry name" value="Asp_protease_2"/>
    <property type="match status" value="1"/>
</dbReference>
<evidence type="ECO:0000256" key="5">
    <source>
        <dbReference type="ARBA" id="ARBA00022759"/>
    </source>
</evidence>
<dbReference type="OrthoDB" id="3250101at2759"/>
<evidence type="ECO:0000256" key="4">
    <source>
        <dbReference type="ARBA" id="ARBA00022722"/>
    </source>
</evidence>
<name>A0A8H8DIX1_9FUNG</name>
<comment type="caution">
    <text evidence="10">The sequence shown here is derived from an EMBL/GenBank/DDBJ whole genome shotgun (WGS) entry which is preliminary data.</text>
</comment>
<reference evidence="10 11" key="1">
    <citation type="journal article" name="Sci. Rep.">
        <title>Genome-scale phylogenetic analyses confirm Olpidium as the closest living zoosporic fungus to the non-flagellated, terrestrial fungi.</title>
        <authorList>
            <person name="Chang Y."/>
            <person name="Rochon D."/>
            <person name="Sekimoto S."/>
            <person name="Wang Y."/>
            <person name="Chovatia M."/>
            <person name="Sandor L."/>
            <person name="Salamov A."/>
            <person name="Grigoriev I.V."/>
            <person name="Stajich J.E."/>
            <person name="Spatafora J.W."/>
        </authorList>
    </citation>
    <scope>NUCLEOTIDE SEQUENCE [LARGE SCALE GENOMIC DNA]</scope>
    <source>
        <strain evidence="10">S191</strain>
    </source>
</reference>
<feature type="domain" description="Reverse transcriptase" evidence="9">
    <location>
        <begin position="467"/>
        <end position="629"/>
    </location>
</feature>
<sequence>MEALRAKMTAQLQALQAHNHQNHIPVANSADRKKPSEQERTVAKLLRAMLENDAIIWYELLNQVYEWNEFRDEFLPRFRDPQAEENTRAQLHKLEQKASAKKYTEEFKRLAACVSDLTEADRLQTYKRGLKATLRHDLAIMKRMNSTIAFQERKRAEGKTEKVRRVKEKLRDRKKQTGNTRLALDREKPNSVAKAVERQELQGGAPTGNASPSYGPGKVLKADKKYDSFDIRIALNGQTVLATIDSGCTGALVSDTFATAAGWKTATGAQTYLEFVSGRVASSDKYVQVDATIGNTVQPLRLLVAPISTDVLLGLGWLQKHNPIIDWKRGTLSLGSHQLRVEKARKNSFNIRIVNTTNRTSRIVESVSERRLFKDARKGLCFRVTSRSEMVPKTPEKDQDHPFKDILSRFADVMPETLRPVGTLRCRTQGIEHEIRLTPEHKPHSQPIYHLSVVELEELRRQLQELQAAGHILPSRSPWGAPVLFVKKMGSEKLRMCVDFRRLNSMTIKDATPLVLPEEMRHRLAGARFFSTLNLTQGYYQIPVALKDIEKTAFRTRDSHFEWTVMPFGLCNAPATFTRWMNAVLGDLMDMCVVAYMDDILIYSETKQDHRNHLEQVLQLFRKHQVYIN</sequence>
<dbReference type="InterPro" id="IPR000477">
    <property type="entry name" value="RT_dom"/>
</dbReference>
<dbReference type="GO" id="GO:0006508">
    <property type="term" value="P:proteolysis"/>
    <property type="evidence" value="ECO:0007669"/>
    <property type="project" value="UniProtKB-KW"/>
</dbReference>
<dbReference type="PANTHER" id="PTHR24559:SF444">
    <property type="entry name" value="REVERSE TRANSCRIPTASE DOMAIN-CONTAINING PROTEIN"/>
    <property type="match status" value="1"/>
</dbReference>
<dbReference type="InterPro" id="IPR043128">
    <property type="entry name" value="Rev_trsase/Diguanyl_cyclase"/>
</dbReference>
<evidence type="ECO:0000259" key="9">
    <source>
        <dbReference type="PROSITE" id="PS50878"/>
    </source>
</evidence>
<keyword evidence="2" id="KW-0808">Transferase</keyword>
<keyword evidence="6" id="KW-0378">Hydrolase</keyword>
<gene>
    <name evidence="10" type="ORF">BJ554DRAFT_8115</name>
</gene>
<dbReference type="Gene3D" id="3.30.70.270">
    <property type="match status" value="1"/>
</dbReference>
<dbReference type="SUPFAM" id="SSF50630">
    <property type="entry name" value="Acid proteases"/>
    <property type="match status" value="1"/>
</dbReference>
<dbReference type="InterPro" id="IPR043502">
    <property type="entry name" value="DNA/RNA_pol_sf"/>
</dbReference>
<feature type="compositionally biased region" description="Basic and acidic residues" evidence="8">
    <location>
        <begin position="152"/>
        <end position="163"/>
    </location>
</feature>
<evidence type="ECO:0000256" key="7">
    <source>
        <dbReference type="ARBA" id="ARBA00022918"/>
    </source>
</evidence>
<keyword evidence="4" id="KW-0540">Nuclease</keyword>
<dbReference type="PROSITE" id="PS50878">
    <property type="entry name" value="RT_POL"/>
    <property type="match status" value="1"/>
</dbReference>
<dbReference type="Proteomes" id="UP000673691">
    <property type="component" value="Unassembled WGS sequence"/>
</dbReference>
<dbReference type="EMBL" id="JAEFCI010006099">
    <property type="protein sequence ID" value="KAG5459906.1"/>
    <property type="molecule type" value="Genomic_DNA"/>
</dbReference>
<evidence type="ECO:0000313" key="10">
    <source>
        <dbReference type="EMBL" id="KAG5459906.1"/>
    </source>
</evidence>
<dbReference type="AlphaFoldDB" id="A0A8H8DIX1"/>
<protein>
    <recommendedName>
        <fullName evidence="9">Reverse transcriptase domain-containing protein</fullName>
    </recommendedName>
</protein>
<evidence type="ECO:0000313" key="11">
    <source>
        <dbReference type="Proteomes" id="UP000673691"/>
    </source>
</evidence>
<keyword evidence="11" id="KW-1185">Reference proteome</keyword>
<dbReference type="PANTHER" id="PTHR24559">
    <property type="entry name" value="TRANSPOSON TY3-I GAG-POL POLYPROTEIN"/>
    <property type="match status" value="1"/>
</dbReference>
<dbReference type="GO" id="GO:0003964">
    <property type="term" value="F:RNA-directed DNA polymerase activity"/>
    <property type="evidence" value="ECO:0007669"/>
    <property type="project" value="UniProtKB-KW"/>
</dbReference>
<dbReference type="CDD" id="cd01647">
    <property type="entry name" value="RT_LTR"/>
    <property type="match status" value="1"/>
</dbReference>
<dbReference type="FunFam" id="3.10.10.10:FF:000007">
    <property type="entry name" value="Retrovirus-related Pol polyprotein from transposon 17.6-like Protein"/>
    <property type="match status" value="1"/>
</dbReference>
<feature type="compositionally biased region" description="Basic residues" evidence="8">
    <location>
        <begin position="164"/>
        <end position="176"/>
    </location>
</feature>
<dbReference type="InterPro" id="IPR005162">
    <property type="entry name" value="Retrotrans_gag_dom"/>
</dbReference>
<feature type="region of interest" description="Disordered" evidence="8">
    <location>
        <begin position="152"/>
        <end position="192"/>
    </location>
</feature>
<dbReference type="CDD" id="cd00303">
    <property type="entry name" value="retropepsin_like"/>
    <property type="match status" value="1"/>
</dbReference>
<evidence type="ECO:0000256" key="6">
    <source>
        <dbReference type="ARBA" id="ARBA00022801"/>
    </source>
</evidence>
<dbReference type="Pfam" id="PF00078">
    <property type="entry name" value="RVT_1"/>
    <property type="match status" value="1"/>
</dbReference>
<dbReference type="Gene3D" id="3.10.10.10">
    <property type="entry name" value="HIV Type 1 Reverse Transcriptase, subunit A, domain 1"/>
    <property type="match status" value="1"/>
</dbReference>
<dbReference type="InterPro" id="IPR021109">
    <property type="entry name" value="Peptidase_aspartic_dom_sf"/>
</dbReference>
<evidence type="ECO:0000256" key="1">
    <source>
        <dbReference type="ARBA" id="ARBA00022670"/>
    </source>
</evidence>
<keyword evidence="1" id="KW-0645">Protease</keyword>
<dbReference type="InterPro" id="IPR053134">
    <property type="entry name" value="RNA-dir_DNA_polymerase"/>
</dbReference>
<keyword evidence="7" id="KW-0695">RNA-directed DNA polymerase</keyword>
<dbReference type="Pfam" id="PF03732">
    <property type="entry name" value="Retrotrans_gag"/>
    <property type="match status" value="1"/>
</dbReference>
<dbReference type="GO" id="GO:0004519">
    <property type="term" value="F:endonuclease activity"/>
    <property type="evidence" value="ECO:0007669"/>
    <property type="project" value="UniProtKB-KW"/>
</dbReference>